<evidence type="ECO:0000256" key="2">
    <source>
        <dbReference type="ARBA" id="ARBA00022448"/>
    </source>
</evidence>
<dbReference type="CDD" id="cd06173">
    <property type="entry name" value="MFS_MefA_like"/>
    <property type="match status" value="1"/>
</dbReference>
<evidence type="ECO:0000256" key="5">
    <source>
        <dbReference type="ARBA" id="ARBA00022989"/>
    </source>
</evidence>
<keyword evidence="11" id="KW-1185">Reference proteome</keyword>
<evidence type="ECO:0000313" key="10">
    <source>
        <dbReference type="EMBL" id="REH35149.1"/>
    </source>
</evidence>
<feature type="transmembrane region" description="Helical" evidence="8">
    <location>
        <begin position="213"/>
        <end position="234"/>
    </location>
</feature>
<evidence type="ECO:0000256" key="6">
    <source>
        <dbReference type="ARBA" id="ARBA00023136"/>
    </source>
</evidence>
<evidence type="ECO:0000313" key="11">
    <source>
        <dbReference type="Proteomes" id="UP000256269"/>
    </source>
</evidence>
<name>A0A3E0GYE0_9PSEU</name>
<dbReference type="OrthoDB" id="9815525at2"/>
<reference evidence="10 11" key="1">
    <citation type="submission" date="2018-08" db="EMBL/GenBank/DDBJ databases">
        <title>Genomic Encyclopedia of Archaeal and Bacterial Type Strains, Phase II (KMG-II): from individual species to whole genera.</title>
        <authorList>
            <person name="Goeker M."/>
        </authorList>
    </citation>
    <scope>NUCLEOTIDE SEQUENCE [LARGE SCALE GENOMIC DNA]</scope>
    <source>
        <strain evidence="10 11">DSM 45791</strain>
    </source>
</reference>
<evidence type="ECO:0000259" key="9">
    <source>
        <dbReference type="PROSITE" id="PS50850"/>
    </source>
</evidence>
<feature type="transmembrane region" description="Helical" evidence="8">
    <location>
        <begin position="347"/>
        <end position="367"/>
    </location>
</feature>
<feature type="transmembrane region" description="Helical" evidence="8">
    <location>
        <begin position="90"/>
        <end position="113"/>
    </location>
</feature>
<keyword evidence="5 8" id="KW-1133">Transmembrane helix</keyword>
<feature type="transmembrane region" description="Helical" evidence="8">
    <location>
        <begin position="249"/>
        <end position="269"/>
    </location>
</feature>
<feature type="domain" description="Major facilitator superfamily (MFS) profile" evidence="9">
    <location>
        <begin position="1"/>
        <end position="395"/>
    </location>
</feature>
<dbReference type="InterPro" id="IPR010290">
    <property type="entry name" value="TM_effector"/>
</dbReference>
<keyword evidence="6 8" id="KW-0472">Membrane</keyword>
<sequence length="440" mass="45524">MNRDFRLLWTGETTSAFGSSITSVALPLIAVALHADTFVVGLLTAAAWLPWLVIGLPAGAWVDRLPRRTVMLVCDAVMASAYVSIPAAQFLGLLTVAQLLVVALLVGASTVFFSTAYRSYLPALVEKPDLVPANARMQAGQSAAQVLGPGAAGVIGQFLGLVTGLVFDAVSFVVSAVCLLSIRTREPRSDTKDRLSLRTQIADGLRFVAGDRILLMFTVYGAASNLALTGYQAIEPVFLLRDIGLDPAAIGVLFMVGGIGGLLGATLAVRISRRLGTARGVLACQLGAAAAGLLIPLAGKGFGLIPYVVGTFLVVAGVVASNVIFSGWRQGYCPPELLGRMAASGSVVGYSTIALGGLLGGALGSAIGVRPTLWVMTALLALSVTILLASPIRGRRDFPSAGDAHGPQPGDELGRAVDRDDRAEVQVVEVTGADHQAGVR</sequence>
<dbReference type="PROSITE" id="PS50850">
    <property type="entry name" value="MFS"/>
    <property type="match status" value="1"/>
</dbReference>
<feature type="transmembrane region" description="Helical" evidence="8">
    <location>
        <begin position="158"/>
        <end position="182"/>
    </location>
</feature>
<dbReference type="PANTHER" id="PTHR23513">
    <property type="entry name" value="INTEGRAL MEMBRANE EFFLUX PROTEIN-RELATED"/>
    <property type="match status" value="1"/>
</dbReference>
<proteinExistence type="predicted"/>
<feature type="region of interest" description="Disordered" evidence="7">
    <location>
        <begin position="398"/>
        <end position="418"/>
    </location>
</feature>
<keyword evidence="2" id="KW-0813">Transport</keyword>
<dbReference type="SUPFAM" id="SSF103473">
    <property type="entry name" value="MFS general substrate transporter"/>
    <property type="match status" value="1"/>
</dbReference>
<dbReference type="Gene3D" id="1.20.1250.20">
    <property type="entry name" value="MFS general substrate transporter like domains"/>
    <property type="match status" value="1"/>
</dbReference>
<dbReference type="EMBL" id="QUNO01000018">
    <property type="protein sequence ID" value="REH35149.1"/>
    <property type="molecule type" value="Genomic_DNA"/>
</dbReference>
<evidence type="ECO:0000256" key="3">
    <source>
        <dbReference type="ARBA" id="ARBA00022475"/>
    </source>
</evidence>
<dbReference type="GO" id="GO:0005886">
    <property type="term" value="C:plasma membrane"/>
    <property type="evidence" value="ECO:0007669"/>
    <property type="project" value="UniProtKB-SubCell"/>
</dbReference>
<feature type="transmembrane region" description="Helical" evidence="8">
    <location>
        <begin position="38"/>
        <end position="62"/>
    </location>
</feature>
<organism evidence="10 11">
    <name type="scientific">Kutzneria buriramensis</name>
    <dbReference type="NCBI Taxonomy" id="1045776"/>
    <lineage>
        <taxon>Bacteria</taxon>
        <taxon>Bacillati</taxon>
        <taxon>Actinomycetota</taxon>
        <taxon>Actinomycetes</taxon>
        <taxon>Pseudonocardiales</taxon>
        <taxon>Pseudonocardiaceae</taxon>
        <taxon>Kutzneria</taxon>
    </lineage>
</organism>
<evidence type="ECO:0000256" key="1">
    <source>
        <dbReference type="ARBA" id="ARBA00004651"/>
    </source>
</evidence>
<protein>
    <submittedName>
        <fullName evidence="10">Putative MFS family arabinose efflux permease</fullName>
    </submittedName>
</protein>
<gene>
    <name evidence="10" type="ORF">BCF44_1189</name>
</gene>
<feature type="transmembrane region" description="Helical" evidence="8">
    <location>
        <begin position="281"/>
        <end position="298"/>
    </location>
</feature>
<accession>A0A3E0GYE0</accession>
<comment type="subcellular location">
    <subcellularLocation>
        <location evidence="1">Cell membrane</location>
        <topology evidence="1">Multi-pass membrane protein</topology>
    </subcellularLocation>
</comment>
<evidence type="ECO:0000256" key="8">
    <source>
        <dbReference type="SAM" id="Phobius"/>
    </source>
</evidence>
<dbReference type="PANTHER" id="PTHR23513:SF6">
    <property type="entry name" value="MAJOR FACILITATOR SUPERFAMILY ASSOCIATED DOMAIN-CONTAINING PROTEIN"/>
    <property type="match status" value="1"/>
</dbReference>
<dbReference type="GO" id="GO:0022857">
    <property type="term" value="F:transmembrane transporter activity"/>
    <property type="evidence" value="ECO:0007669"/>
    <property type="project" value="InterPro"/>
</dbReference>
<dbReference type="Pfam" id="PF05977">
    <property type="entry name" value="MFS_3"/>
    <property type="match status" value="1"/>
</dbReference>
<dbReference type="InterPro" id="IPR020846">
    <property type="entry name" value="MFS_dom"/>
</dbReference>
<dbReference type="AlphaFoldDB" id="A0A3E0GYE0"/>
<comment type="caution">
    <text evidence="10">The sequence shown here is derived from an EMBL/GenBank/DDBJ whole genome shotgun (WGS) entry which is preliminary data.</text>
</comment>
<evidence type="ECO:0000256" key="4">
    <source>
        <dbReference type="ARBA" id="ARBA00022692"/>
    </source>
</evidence>
<dbReference type="RefSeq" id="WP_116179924.1">
    <property type="nucleotide sequence ID" value="NZ_CP144375.1"/>
</dbReference>
<feature type="transmembrane region" description="Helical" evidence="8">
    <location>
        <begin position="373"/>
        <end position="392"/>
    </location>
</feature>
<evidence type="ECO:0000256" key="7">
    <source>
        <dbReference type="SAM" id="MobiDB-lite"/>
    </source>
</evidence>
<keyword evidence="3" id="KW-1003">Cell membrane</keyword>
<feature type="transmembrane region" description="Helical" evidence="8">
    <location>
        <begin position="304"/>
        <end position="326"/>
    </location>
</feature>
<feature type="transmembrane region" description="Helical" evidence="8">
    <location>
        <begin position="7"/>
        <end position="32"/>
    </location>
</feature>
<dbReference type="Proteomes" id="UP000256269">
    <property type="component" value="Unassembled WGS sequence"/>
</dbReference>
<dbReference type="InterPro" id="IPR036259">
    <property type="entry name" value="MFS_trans_sf"/>
</dbReference>
<keyword evidence="4 8" id="KW-0812">Transmembrane</keyword>